<reference evidence="1 2" key="1">
    <citation type="submission" date="2020-09" db="EMBL/GenBank/DDBJ databases">
        <title>De no assembly of potato wild relative species, Solanum commersonii.</title>
        <authorList>
            <person name="Cho K."/>
        </authorList>
    </citation>
    <scope>NUCLEOTIDE SEQUENCE [LARGE SCALE GENOMIC DNA]</scope>
    <source>
        <strain evidence="1">LZ3.2</strain>
        <tissue evidence="1">Leaf</tissue>
    </source>
</reference>
<dbReference type="EMBL" id="JACXVP010000007">
    <property type="protein sequence ID" value="KAG5595810.1"/>
    <property type="molecule type" value="Genomic_DNA"/>
</dbReference>
<dbReference type="AlphaFoldDB" id="A0A9J5Y6X4"/>
<evidence type="ECO:0000313" key="1">
    <source>
        <dbReference type="EMBL" id="KAG5595810.1"/>
    </source>
</evidence>
<evidence type="ECO:0000313" key="2">
    <source>
        <dbReference type="Proteomes" id="UP000824120"/>
    </source>
</evidence>
<protein>
    <submittedName>
        <fullName evidence="1">Uncharacterized protein</fullName>
    </submittedName>
</protein>
<accession>A0A9J5Y6X4</accession>
<sequence>MVYQRLGKNIFSELKHQVELLLLLNGWENQTQEVNPKERITINMHLRLSGTKCRHEVEEEAK</sequence>
<dbReference type="Proteomes" id="UP000824120">
    <property type="component" value="Chromosome 7"/>
</dbReference>
<name>A0A9J5Y6X4_SOLCO</name>
<comment type="caution">
    <text evidence="1">The sequence shown here is derived from an EMBL/GenBank/DDBJ whole genome shotgun (WGS) entry which is preliminary data.</text>
</comment>
<organism evidence="1 2">
    <name type="scientific">Solanum commersonii</name>
    <name type="common">Commerson's wild potato</name>
    <name type="synonym">Commerson's nightshade</name>
    <dbReference type="NCBI Taxonomy" id="4109"/>
    <lineage>
        <taxon>Eukaryota</taxon>
        <taxon>Viridiplantae</taxon>
        <taxon>Streptophyta</taxon>
        <taxon>Embryophyta</taxon>
        <taxon>Tracheophyta</taxon>
        <taxon>Spermatophyta</taxon>
        <taxon>Magnoliopsida</taxon>
        <taxon>eudicotyledons</taxon>
        <taxon>Gunneridae</taxon>
        <taxon>Pentapetalae</taxon>
        <taxon>asterids</taxon>
        <taxon>lamiids</taxon>
        <taxon>Solanales</taxon>
        <taxon>Solanaceae</taxon>
        <taxon>Solanoideae</taxon>
        <taxon>Solaneae</taxon>
        <taxon>Solanum</taxon>
    </lineage>
</organism>
<proteinExistence type="predicted"/>
<gene>
    <name evidence="1" type="ORF">H5410_037042</name>
</gene>
<keyword evidence="2" id="KW-1185">Reference proteome</keyword>